<reference evidence="2 3" key="1">
    <citation type="submission" date="2016-10" db="EMBL/GenBank/DDBJ databases">
        <authorList>
            <person name="de Groot N.N."/>
        </authorList>
    </citation>
    <scope>NUCLEOTIDE SEQUENCE [LARGE SCALE GENOMIC DNA]</scope>
    <source>
        <strain evidence="2 3">DSM 25232</strain>
    </source>
</reference>
<sequence>MNFLLKSISYIFHPILMPIAGSVIYFITAPRFIPENIIQAKIFGLVVVTILIPIVLYFFLRTIGVITSIHLEDVKQRKIPLLLQSLILLLVIKMIIDAYNYPELYFFFLGTLLSSLSAIFIVFFGIKASLHMIGSGAVTMFTIALSIHFEINLILLIAAMIFANGLVATSRLHYKAHTNLELTLGFLIGVIPQLTLINLWL</sequence>
<evidence type="ECO:0000256" key="1">
    <source>
        <dbReference type="SAM" id="Phobius"/>
    </source>
</evidence>
<feature type="transmembrane region" description="Helical" evidence="1">
    <location>
        <begin position="182"/>
        <end position="200"/>
    </location>
</feature>
<name>A0A1H7NFK9_AQUAM</name>
<dbReference type="RefSeq" id="WP_091408015.1">
    <property type="nucleotide sequence ID" value="NZ_FOAB01000003.1"/>
</dbReference>
<keyword evidence="3" id="KW-1185">Reference proteome</keyword>
<dbReference type="Proteomes" id="UP000198521">
    <property type="component" value="Unassembled WGS sequence"/>
</dbReference>
<proteinExistence type="predicted"/>
<feature type="transmembrane region" description="Helical" evidence="1">
    <location>
        <begin position="40"/>
        <end position="60"/>
    </location>
</feature>
<feature type="transmembrane region" description="Helical" evidence="1">
    <location>
        <begin position="81"/>
        <end position="99"/>
    </location>
</feature>
<dbReference type="STRING" id="1038014.SAMN04487910_2070"/>
<feature type="transmembrane region" description="Helical" evidence="1">
    <location>
        <begin position="138"/>
        <end position="162"/>
    </location>
</feature>
<evidence type="ECO:0008006" key="4">
    <source>
        <dbReference type="Google" id="ProtNLM"/>
    </source>
</evidence>
<dbReference type="AlphaFoldDB" id="A0A1H7NFK9"/>
<protein>
    <recommendedName>
        <fullName evidence="4">PAP2 superfamily protein</fullName>
    </recommendedName>
</protein>
<gene>
    <name evidence="2" type="ORF">SAMN04487910_2070</name>
</gene>
<dbReference type="EMBL" id="FOAB01000003">
    <property type="protein sequence ID" value="SEL22322.1"/>
    <property type="molecule type" value="Genomic_DNA"/>
</dbReference>
<feature type="transmembrane region" description="Helical" evidence="1">
    <location>
        <begin position="105"/>
        <end position="126"/>
    </location>
</feature>
<keyword evidence="1" id="KW-0812">Transmembrane</keyword>
<evidence type="ECO:0000313" key="2">
    <source>
        <dbReference type="EMBL" id="SEL22322.1"/>
    </source>
</evidence>
<dbReference type="OrthoDB" id="9786064at2"/>
<keyword evidence="1" id="KW-0472">Membrane</keyword>
<evidence type="ECO:0000313" key="3">
    <source>
        <dbReference type="Proteomes" id="UP000198521"/>
    </source>
</evidence>
<organism evidence="2 3">
    <name type="scientific">Aquimarina amphilecti</name>
    <dbReference type="NCBI Taxonomy" id="1038014"/>
    <lineage>
        <taxon>Bacteria</taxon>
        <taxon>Pseudomonadati</taxon>
        <taxon>Bacteroidota</taxon>
        <taxon>Flavobacteriia</taxon>
        <taxon>Flavobacteriales</taxon>
        <taxon>Flavobacteriaceae</taxon>
        <taxon>Aquimarina</taxon>
    </lineage>
</organism>
<keyword evidence="1" id="KW-1133">Transmembrane helix</keyword>
<accession>A0A1H7NFK9</accession>
<feature type="transmembrane region" description="Helical" evidence="1">
    <location>
        <begin position="7"/>
        <end position="28"/>
    </location>
</feature>